<evidence type="ECO:0000313" key="2">
    <source>
        <dbReference type="EMBL" id="CAA9303314.1"/>
    </source>
</evidence>
<feature type="compositionally biased region" description="Basic and acidic residues" evidence="1">
    <location>
        <begin position="383"/>
        <end position="392"/>
    </location>
</feature>
<evidence type="ECO:0000256" key="1">
    <source>
        <dbReference type="SAM" id="MobiDB-lite"/>
    </source>
</evidence>
<feature type="non-terminal residue" evidence="2">
    <location>
        <position position="1"/>
    </location>
</feature>
<proteinExistence type="predicted"/>
<feature type="region of interest" description="Disordered" evidence="1">
    <location>
        <begin position="1"/>
        <end position="321"/>
    </location>
</feature>
<name>A0A6J4KE64_9BACT</name>
<feature type="compositionally biased region" description="Low complexity" evidence="1">
    <location>
        <begin position="400"/>
        <end position="411"/>
    </location>
</feature>
<organism evidence="2">
    <name type="scientific">uncultured Gemmatimonadota bacterium</name>
    <dbReference type="NCBI Taxonomy" id="203437"/>
    <lineage>
        <taxon>Bacteria</taxon>
        <taxon>Pseudomonadati</taxon>
        <taxon>Gemmatimonadota</taxon>
        <taxon>environmental samples</taxon>
    </lineage>
</organism>
<feature type="non-terminal residue" evidence="2">
    <location>
        <position position="470"/>
    </location>
</feature>
<feature type="compositionally biased region" description="Basic residues" evidence="1">
    <location>
        <begin position="342"/>
        <end position="360"/>
    </location>
</feature>
<feature type="compositionally biased region" description="Basic and acidic residues" evidence="1">
    <location>
        <begin position="155"/>
        <end position="187"/>
    </location>
</feature>
<feature type="compositionally biased region" description="Gly residues" evidence="1">
    <location>
        <begin position="412"/>
        <end position="422"/>
    </location>
</feature>
<feature type="compositionally biased region" description="Low complexity" evidence="1">
    <location>
        <begin position="120"/>
        <end position="133"/>
    </location>
</feature>
<sequence length="470" mass="50645">GDARARAARAGRTGPPRRCLSLHLPPLRLRPHAAARRDGDDGRRAGDPQRTGADGGRPHRGRGRHRGRARQRHRGGRHRQVDHAGRHRHPLAPGRVRQPRRARALGRQRGHAAQHRRGVGRALGVAAGPRLRAGAGGRGHHHADPPRLRQPVRRAQRDAQERAVAHGAGDEVSRRAVRDEDGVRREPQAGVRQPRRPGHAHGQHGRLPRRLDPRRRVPPQDRRGAAHDRWCGAAGLGLRRRRGGGAAGLGARRAGRRHHARPGAGNAGRRAARRDPGAQPLLPGRRDGADDRPGARVRLLHPLVPPRGGGVQGARPHGPRQHQRLAVGGLVGVQDGGARLHPCQRRAGAQRRRPRRRTLGRPHGDPEAQPGGRQGHPGGARGGCERVGERRAPLVHGQRRVGAGRARPRGYAGAGQGRGRGGVVAQPVQRVRARGPGVHRRRADVRPRQPRPAAAHGLRGRAVPGGGSAM</sequence>
<feature type="compositionally biased region" description="Basic and acidic residues" evidence="1">
    <location>
        <begin position="209"/>
        <end position="230"/>
    </location>
</feature>
<dbReference type="EMBL" id="CADCTW010000035">
    <property type="protein sequence ID" value="CAA9303314.1"/>
    <property type="molecule type" value="Genomic_DNA"/>
</dbReference>
<feature type="compositionally biased region" description="Gly residues" evidence="1">
    <location>
        <begin position="372"/>
        <end position="382"/>
    </location>
</feature>
<feature type="compositionally biased region" description="Basic residues" evidence="1">
    <location>
        <begin position="58"/>
        <end position="78"/>
    </location>
</feature>
<feature type="compositionally biased region" description="Basic residues" evidence="1">
    <location>
        <begin position="431"/>
        <end position="443"/>
    </location>
</feature>
<dbReference type="AlphaFoldDB" id="A0A6J4KE64"/>
<feature type="compositionally biased region" description="Low complexity" evidence="1">
    <location>
        <begin position="8"/>
        <end position="27"/>
    </location>
</feature>
<feature type="compositionally biased region" description="Basic residues" evidence="1">
    <location>
        <begin position="97"/>
        <end position="119"/>
    </location>
</feature>
<protein>
    <submittedName>
        <fullName evidence="2">Uncharacterized protein</fullName>
    </submittedName>
</protein>
<feature type="compositionally biased region" description="Basic residues" evidence="1">
    <location>
        <begin position="193"/>
        <end position="208"/>
    </location>
</feature>
<feature type="region of interest" description="Disordered" evidence="1">
    <location>
        <begin position="333"/>
        <end position="470"/>
    </location>
</feature>
<accession>A0A6J4KE64</accession>
<feature type="compositionally biased region" description="Basic and acidic residues" evidence="1">
    <location>
        <begin position="284"/>
        <end position="294"/>
    </location>
</feature>
<feature type="compositionally biased region" description="Basic and acidic residues" evidence="1">
    <location>
        <begin position="35"/>
        <end position="47"/>
    </location>
</feature>
<reference evidence="2" key="1">
    <citation type="submission" date="2020-02" db="EMBL/GenBank/DDBJ databases">
        <authorList>
            <person name="Meier V. D."/>
        </authorList>
    </citation>
    <scope>NUCLEOTIDE SEQUENCE</scope>
    <source>
        <strain evidence="2">AVDCRST_MAG68</strain>
    </source>
</reference>
<gene>
    <name evidence="2" type="ORF">AVDCRST_MAG68-642</name>
</gene>